<dbReference type="EMBL" id="QJOW01000004">
    <property type="protein sequence ID" value="KAB7514435.1"/>
    <property type="molecule type" value="Genomic_DNA"/>
</dbReference>
<feature type="domain" description="Response regulatory" evidence="3">
    <location>
        <begin position="7"/>
        <end position="116"/>
    </location>
</feature>
<keyword evidence="1 2" id="KW-0597">Phosphoprotein</keyword>
<accession>A0A5N5UIR4</accession>
<comment type="caution">
    <text evidence="4">The sequence shown here is derived from an EMBL/GenBank/DDBJ whole genome shotgun (WGS) entry which is preliminary data.</text>
</comment>
<dbReference type="SMART" id="SM00448">
    <property type="entry name" value="REC"/>
    <property type="match status" value="1"/>
</dbReference>
<evidence type="ECO:0000313" key="7">
    <source>
        <dbReference type="Proteomes" id="UP000326207"/>
    </source>
</evidence>
<evidence type="ECO:0000256" key="1">
    <source>
        <dbReference type="ARBA" id="ARBA00022553"/>
    </source>
</evidence>
<dbReference type="EMBL" id="QKKZ01000003">
    <property type="protein sequence ID" value="KAB7514037.1"/>
    <property type="molecule type" value="Genomic_DNA"/>
</dbReference>
<dbReference type="OrthoDB" id="86314at2157"/>
<reference evidence="7 8" key="1">
    <citation type="submission" date="2019-10" db="EMBL/GenBank/DDBJ databases">
        <title>Unraveling microbial dark matter from salterns through culturing: the case of the genus Halosegnis.</title>
        <authorList>
            <person name="Duran-Viseras A."/>
            <person name="Andrei A.-S."/>
            <person name="Vera-Gargallo B."/>
            <person name="Ghai R."/>
            <person name="Sanchez-Porro C."/>
            <person name="Ventosa A."/>
        </authorList>
    </citation>
    <scope>NUCLEOTIDE SEQUENCE [LARGE SCALE GENOMIC DNA]</scope>
    <source>
        <strain evidence="5 8">F17-44</strain>
        <strain evidence="4 9">F18-79</strain>
        <strain evidence="6 7">F19-13</strain>
    </source>
</reference>
<evidence type="ECO:0000313" key="8">
    <source>
        <dbReference type="Proteomes" id="UP000326302"/>
    </source>
</evidence>
<evidence type="ECO:0000313" key="6">
    <source>
        <dbReference type="EMBL" id="KAB7518649.1"/>
    </source>
</evidence>
<dbReference type="PANTHER" id="PTHR44591:SF3">
    <property type="entry name" value="RESPONSE REGULATORY DOMAIN-CONTAINING PROTEIN"/>
    <property type="match status" value="1"/>
</dbReference>
<organism evidence="4 9">
    <name type="scientific">Halosegnis rubeus</name>
    <dbReference type="NCBI Taxonomy" id="2212850"/>
    <lineage>
        <taxon>Archaea</taxon>
        <taxon>Methanobacteriati</taxon>
        <taxon>Methanobacteriota</taxon>
        <taxon>Stenosarchaea group</taxon>
        <taxon>Halobacteria</taxon>
        <taxon>Halobacteriales</taxon>
        <taxon>Natronomonadaceae</taxon>
        <taxon>Halosegnis</taxon>
    </lineage>
</organism>
<dbReference type="GO" id="GO:0000160">
    <property type="term" value="P:phosphorelay signal transduction system"/>
    <property type="evidence" value="ECO:0007669"/>
    <property type="project" value="InterPro"/>
</dbReference>
<evidence type="ECO:0000313" key="5">
    <source>
        <dbReference type="EMBL" id="KAB7514435.1"/>
    </source>
</evidence>
<name>A0A5N5U6A2_9EURY</name>
<protein>
    <submittedName>
        <fullName evidence="4">Response regulator</fullName>
    </submittedName>
</protein>
<dbReference type="PANTHER" id="PTHR44591">
    <property type="entry name" value="STRESS RESPONSE REGULATOR PROTEIN 1"/>
    <property type="match status" value="1"/>
</dbReference>
<dbReference type="InterPro" id="IPR050595">
    <property type="entry name" value="Bact_response_regulator"/>
</dbReference>
<dbReference type="CDD" id="cd00156">
    <property type="entry name" value="REC"/>
    <property type="match status" value="1"/>
</dbReference>
<dbReference type="Proteomes" id="UP000326865">
    <property type="component" value="Unassembled WGS sequence"/>
</dbReference>
<dbReference type="Gene3D" id="3.40.50.2300">
    <property type="match status" value="1"/>
</dbReference>
<dbReference type="Pfam" id="PF00072">
    <property type="entry name" value="Response_reg"/>
    <property type="match status" value="1"/>
</dbReference>
<dbReference type="Proteomes" id="UP000326207">
    <property type="component" value="Unassembled WGS sequence"/>
</dbReference>
<dbReference type="AlphaFoldDB" id="A0A5N5U6A2"/>
<evidence type="ECO:0000313" key="4">
    <source>
        <dbReference type="EMBL" id="KAB7514037.1"/>
    </source>
</evidence>
<dbReference type="InterPro" id="IPR013971">
    <property type="entry name" value="HalX_domain"/>
</dbReference>
<evidence type="ECO:0000313" key="9">
    <source>
        <dbReference type="Proteomes" id="UP000326865"/>
    </source>
</evidence>
<sequence length="200" mass="22633">MGVDETTVLLVEDEEALLDIYSRWLTWQFDVKTASSGSQALDILDETVDVVLLDRLMPEMTGDEVLSEIRNRSNDCRVAMVTAVEPDFDIIGMGFDEYLTKPIERETLTETVMELAQRENVADMSRRLYALTRKQSLLQSSKSESELAASDEYASLTDEIEMLRSQLDESLAEIGDTEMVAMVRDLEDDPEADETEEDTQ</sequence>
<accession>A0A5N5U771</accession>
<feature type="modified residue" description="4-aspartylphosphate" evidence="2">
    <location>
        <position position="54"/>
    </location>
</feature>
<dbReference type="EMBL" id="QMDY01000003">
    <property type="protein sequence ID" value="KAB7518649.1"/>
    <property type="molecule type" value="Genomic_DNA"/>
</dbReference>
<dbReference type="RefSeq" id="WP_152120763.1">
    <property type="nucleotide sequence ID" value="NZ_QJOW01000004.1"/>
</dbReference>
<dbReference type="Proteomes" id="UP000326302">
    <property type="component" value="Unassembled WGS sequence"/>
</dbReference>
<proteinExistence type="predicted"/>
<gene>
    <name evidence="4" type="ORF">DM867_09690</name>
    <name evidence="5" type="ORF">DMP03_11325</name>
    <name evidence="6" type="ORF">DP108_05585</name>
</gene>
<evidence type="ECO:0000256" key="2">
    <source>
        <dbReference type="PROSITE-ProRule" id="PRU00169"/>
    </source>
</evidence>
<dbReference type="SUPFAM" id="SSF52172">
    <property type="entry name" value="CheY-like"/>
    <property type="match status" value="1"/>
</dbReference>
<accession>A0A5N5U6A2</accession>
<dbReference type="PROSITE" id="PS50110">
    <property type="entry name" value="RESPONSE_REGULATORY"/>
    <property type="match status" value="1"/>
</dbReference>
<keyword evidence="9" id="KW-1185">Reference proteome</keyword>
<dbReference type="Pfam" id="PF08663">
    <property type="entry name" value="HalX"/>
    <property type="match status" value="1"/>
</dbReference>
<evidence type="ECO:0000259" key="3">
    <source>
        <dbReference type="PROSITE" id="PS50110"/>
    </source>
</evidence>
<dbReference type="InterPro" id="IPR001789">
    <property type="entry name" value="Sig_transdc_resp-reg_receiver"/>
</dbReference>
<dbReference type="InterPro" id="IPR011006">
    <property type="entry name" value="CheY-like_superfamily"/>
</dbReference>